<dbReference type="InterPro" id="IPR029058">
    <property type="entry name" value="AB_hydrolase_fold"/>
</dbReference>
<name>A0A4V2V7W4_RHISU</name>
<dbReference type="SUPFAM" id="SSF53474">
    <property type="entry name" value="alpha/beta-Hydrolases"/>
    <property type="match status" value="1"/>
</dbReference>
<evidence type="ECO:0000313" key="4">
    <source>
        <dbReference type="Proteomes" id="UP000294576"/>
    </source>
</evidence>
<comment type="caution">
    <text evidence="3">The sequence shown here is derived from an EMBL/GenBank/DDBJ whole genome shotgun (WGS) entry which is preliminary data.</text>
</comment>
<dbReference type="InterPro" id="IPR050300">
    <property type="entry name" value="GDXG_lipolytic_enzyme"/>
</dbReference>
<feature type="domain" description="BD-FAE-like" evidence="2">
    <location>
        <begin position="32"/>
        <end position="235"/>
    </location>
</feature>
<protein>
    <submittedName>
        <fullName evidence="3">Acetyl esterase/lipase</fullName>
    </submittedName>
</protein>
<sequence length="292" mass="31618">MDTATITTEDAGVVVRKGIAYARHGNVELRGDLYLPAGDGPFPVVVAAPGGGWRLCDPRAAKVWGPFLAMNGIALFGFNYRVADKTKMFPEAVCDVVSAIQFVRGAADELGIDPARIAMLGSSAGAHVGALATLGGDSPHFRNAQPANDFSSADASVKTFAGIYGVYDLFALWQQEIADITDPKERRSECLIGAPPFANRQSYFDASPISYVRYAVNTIPMFIAYGTADETVNPQFQTIPFIGALKQAGFMVRDFPVIGAGHFWFGEEPIDDPRGYTGYIAPRLLRFFKQFL</sequence>
<dbReference type="PANTHER" id="PTHR48081:SF33">
    <property type="entry name" value="KYNURENINE FORMAMIDASE"/>
    <property type="match status" value="1"/>
</dbReference>
<organism evidence="3 4">
    <name type="scientific">Rhizobium sullae</name>
    <name type="common">Rhizobium hedysari</name>
    <dbReference type="NCBI Taxonomy" id="50338"/>
    <lineage>
        <taxon>Bacteria</taxon>
        <taxon>Pseudomonadati</taxon>
        <taxon>Pseudomonadota</taxon>
        <taxon>Alphaproteobacteria</taxon>
        <taxon>Hyphomicrobiales</taxon>
        <taxon>Rhizobiaceae</taxon>
        <taxon>Rhizobium/Agrobacterium group</taxon>
        <taxon>Rhizobium</taxon>
    </lineage>
</organism>
<dbReference type="InterPro" id="IPR049492">
    <property type="entry name" value="BD-FAE-like_dom"/>
</dbReference>
<dbReference type="EMBL" id="SMBH01000033">
    <property type="protein sequence ID" value="TCU06086.1"/>
    <property type="molecule type" value="Genomic_DNA"/>
</dbReference>
<dbReference type="RefSeq" id="WP_165928344.1">
    <property type="nucleotide sequence ID" value="NZ_SMBH01000033.1"/>
</dbReference>
<reference evidence="3 4" key="1">
    <citation type="submission" date="2019-03" db="EMBL/GenBank/DDBJ databases">
        <title>Genomic Encyclopedia of Type Strains, Phase IV (KMG-V): Genome sequencing to study the core and pangenomes of soil and plant-associated prokaryotes.</title>
        <authorList>
            <person name="Whitman W."/>
        </authorList>
    </citation>
    <scope>NUCLEOTIDE SEQUENCE [LARGE SCALE GENOMIC DNA]</scope>
    <source>
        <strain evidence="3 4">Hc14</strain>
    </source>
</reference>
<dbReference type="GO" id="GO:0016787">
    <property type="term" value="F:hydrolase activity"/>
    <property type="evidence" value="ECO:0007669"/>
    <property type="project" value="UniProtKB-KW"/>
</dbReference>
<gene>
    <name evidence="3" type="ORF">EV132_13329</name>
</gene>
<dbReference type="AlphaFoldDB" id="A0A4V2V7W4"/>
<proteinExistence type="predicted"/>
<dbReference type="Pfam" id="PF20434">
    <property type="entry name" value="BD-FAE"/>
    <property type="match status" value="1"/>
</dbReference>
<accession>A0A4V2V7W4</accession>
<keyword evidence="1" id="KW-0378">Hydrolase</keyword>
<evidence type="ECO:0000256" key="1">
    <source>
        <dbReference type="ARBA" id="ARBA00022801"/>
    </source>
</evidence>
<dbReference type="Proteomes" id="UP000294576">
    <property type="component" value="Unassembled WGS sequence"/>
</dbReference>
<dbReference type="Gene3D" id="3.40.50.1820">
    <property type="entry name" value="alpha/beta hydrolase"/>
    <property type="match status" value="1"/>
</dbReference>
<dbReference type="PANTHER" id="PTHR48081">
    <property type="entry name" value="AB HYDROLASE SUPERFAMILY PROTEIN C4A8.06C"/>
    <property type="match status" value="1"/>
</dbReference>
<evidence type="ECO:0000259" key="2">
    <source>
        <dbReference type="Pfam" id="PF20434"/>
    </source>
</evidence>
<evidence type="ECO:0000313" key="3">
    <source>
        <dbReference type="EMBL" id="TCU06086.1"/>
    </source>
</evidence>